<dbReference type="PROSITE" id="PS51318">
    <property type="entry name" value="TAT"/>
    <property type="match status" value="1"/>
</dbReference>
<dbReference type="EC" id="3.1.-.-" evidence="3"/>
<name>A0ABU5E1C7_9PROT</name>
<dbReference type="InterPro" id="IPR029058">
    <property type="entry name" value="AB_hydrolase_fold"/>
</dbReference>
<reference evidence="3 4" key="1">
    <citation type="journal article" date="2013" name="Antonie Van Leeuwenhoek">
        <title>Dongia rigui sp. nov., isolated from freshwater of a large wetland in Korea.</title>
        <authorList>
            <person name="Baik K.S."/>
            <person name="Hwang Y.M."/>
            <person name="Choi J.S."/>
            <person name="Kwon J."/>
            <person name="Seong C.N."/>
        </authorList>
    </citation>
    <scope>NUCLEOTIDE SEQUENCE [LARGE SCALE GENOMIC DNA]</scope>
    <source>
        <strain evidence="3 4">04SU4-P</strain>
    </source>
</reference>
<dbReference type="Proteomes" id="UP001271769">
    <property type="component" value="Unassembled WGS sequence"/>
</dbReference>
<accession>A0ABU5E1C7</accession>
<proteinExistence type="predicted"/>
<organism evidence="3 4">
    <name type="scientific">Dongia rigui</name>
    <dbReference type="NCBI Taxonomy" id="940149"/>
    <lineage>
        <taxon>Bacteria</taxon>
        <taxon>Pseudomonadati</taxon>
        <taxon>Pseudomonadota</taxon>
        <taxon>Alphaproteobacteria</taxon>
        <taxon>Rhodospirillales</taxon>
        <taxon>Dongiaceae</taxon>
        <taxon>Dongia</taxon>
    </lineage>
</organism>
<feature type="domain" description="YqhI" evidence="2">
    <location>
        <begin position="12"/>
        <end position="36"/>
    </location>
</feature>
<sequence length="291" mass="31029">MTGHQEGGHRPNQRVIDLFDRFTHGGMDRRQFLEKLTVLAGSSAAAMALLPVLENNYAKADLLPEGDPRIKTETIDVKGTKVYLASPTGGAKWPAVLVIHENRGLNPHIKDVTRRLAAEGFLAGGADFLSQAGGTPADADKAREMIGALDKPATEAAARDVVAALRARPDSNGKVGAIGFCWGGGLVNRLAVTDPTLDAGVAYYGMQPDPKDVPQIKAPLLLHYAGIDDRINAGIPAYEAALKAAGTNFELHTYEGVNHAFNNDTNAARYDKKAADLAWSRTVAFLHKSLG</sequence>
<dbReference type="InterPro" id="IPR051049">
    <property type="entry name" value="Dienelactone_hydrolase-like"/>
</dbReference>
<dbReference type="SUPFAM" id="SSF53474">
    <property type="entry name" value="alpha/beta-Hydrolases"/>
    <property type="match status" value="1"/>
</dbReference>
<dbReference type="InterPro" id="IPR006311">
    <property type="entry name" value="TAT_signal"/>
</dbReference>
<evidence type="ECO:0000259" key="1">
    <source>
        <dbReference type="Pfam" id="PF01738"/>
    </source>
</evidence>
<comment type="caution">
    <text evidence="3">The sequence shown here is derived from an EMBL/GenBank/DDBJ whole genome shotgun (WGS) entry which is preliminary data.</text>
</comment>
<keyword evidence="4" id="KW-1185">Reference proteome</keyword>
<keyword evidence="3" id="KW-0378">Hydrolase</keyword>
<feature type="domain" description="Dienelactone hydrolase" evidence="1">
    <location>
        <begin position="82"/>
        <end position="288"/>
    </location>
</feature>
<dbReference type="RefSeq" id="WP_320501880.1">
    <property type="nucleotide sequence ID" value="NZ_JAXCLX010000003.1"/>
</dbReference>
<protein>
    <submittedName>
        <fullName evidence="3">Dienelactone hydrolase family protein</fullName>
        <ecNumber evidence="3">3.1.-.-</ecNumber>
    </submittedName>
</protein>
<dbReference type="Gene3D" id="3.40.50.1820">
    <property type="entry name" value="alpha/beta hydrolase"/>
    <property type="match status" value="1"/>
</dbReference>
<dbReference type="PANTHER" id="PTHR46623">
    <property type="entry name" value="CARBOXYMETHYLENEBUTENOLIDASE-RELATED"/>
    <property type="match status" value="1"/>
</dbReference>
<dbReference type="EMBL" id="JAXCLX010000003">
    <property type="protein sequence ID" value="MDY0873404.1"/>
    <property type="molecule type" value="Genomic_DNA"/>
</dbReference>
<dbReference type="InterPro" id="IPR057802">
    <property type="entry name" value="YqhI_dom"/>
</dbReference>
<dbReference type="PANTHER" id="PTHR46623:SF6">
    <property type="entry name" value="ALPHA_BETA-HYDROLASES SUPERFAMILY PROTEIN"/>
    <property type="match status" value="1"/>
</dbReference>
<evidence type="ECO:0000313" key="4">
    <source>
        <dbReference type="Proteomes" id="UP001271769"/>
    </source>
</evidence>
<gene>
    <name evidence="3" type="ORF">SMD31_15805</name>
</gene>
<dbReference type="InterPro" id="IPR002925">
    <property type="entry name" value="Dienelactn_hydro"/>
</dbReference>
<dbReference type="Pfam" id="PF23678">
    <property type="entry name" value="YqhI"/>
    <property type="match status" value="1"/>
</dbReference>
<dbReference type="GO" id="GO:0016787">
    <property type="term" value="F:hydrolase activity"/>
    <property type="evidence" value="ECO:0007669"/>
    <property type="project" value="UniProtKB-KW"/>
</dbReference>
<dbReference type="Pfam" id="PF01738">
    <property type="entry name" value="DLH"/>
    <property type="match status" value="1"/>
</dbReference>
<evidence type="ECO:0000313" key="3">
    <source>
        <dbReference type="EMBL" id="MDY0873404.1"/>
    </source>
</evidence>
<evidence type="ECO:0000259" key="2">
    <source>
        <dbReference type="Pfam" id="PF23678"/>
    </source>
</evidence>